<dbReference type="STRING" id="39029.BSR42_04785"/>
<accession>A0A0J6WZ35</accession>
<evidence type="ECO:0000313" key="2">
    <source>
        <dbReference type="EMBL" id="KMO87132.1"/>
    </source>
</evidence>
<keyword evidence="3" id="KW-1185">Reference proteome</keyword>
<dbReference type="InParanoid" id="A0A0J6WZ35"/>
<dbReference type="PATRIC" id="fig|1122219.3.peg.3322"/>
<comment type="caution">
    <text evidence="2">The sequence shown here is derived from an EMBL/GenBank/DDBJ whole genome shotgun (WGS) entry which is preliminary data.</text>
</comment>
<proteinExistence type="predicted"/>
<organism evidence="2 3">
    <name type="scientific">Megasphaera cerevisiae DSM 20462</name>
    <dbReference type="NCBI Taxonomy" id="1122219"/>
    <lineage>
        <taxon>Bacteria</taxon>
        <taxon>Bacillati</taxon>
        <taxon>Bacillota</taxon>
        <taxon>Negativicutes</taxon>
        <taxon>Veillonellales</taxon>
        <taxon>Veillonellaceae</taxon>
        <taxon>Megasphaera</taxon>
    </lineage>
</organism>
<keyword evidence="1" id="KW-0732">Signal</keyword>
<feature type="chain" id="PRO_5030008871" description="Histidine kinase" evidence="1">
    <location>
        <begin position="22"/>
        <end position="166"/>
    </location>
</feature>
<evidence type="ECO:0000256" key="1">
    <source>
        <dbReference type="SAM" id="SignalP"/>
    </source>
</evidence>
<protein>
    <recommendedName>
        <fullName evidence="4">Histidine kinase</fullName>
    </recommendedName>
</protein>
<name>A0A0J6WZ35_9FIRM</name>
<sequence length="166" mass="17918">MKKLLLLTALSTIINASTALAVPVPGVPDVGIQGGVGIKESYIEGRVAPKLTIGYKYVDRDEYGHQNDFYAKYNLVGSHIQLLGGWRNHMSGQSDSIYGGVGVSTPHVLGLQPYATYVVGSHFDEAQIGLNYNLALGLGFNVNYHNYMPDNGDNEHGVGAGVTYRF</sequence>
<dbReference type="EMBL" id="LEKT01000009">
    <property type="protein sequence ID" value="KMO87132.1"/>
    <property type="molecule type" value="Genomic_DNA"/>
</dbReference>
<reference evidence="2 3" key="1">
    <citation type="submission" date="2015-06" db="EMBL/GenBank/DDBJ databases">
        <title>Draft genome sequence of beer spoilage bacterium Megasphaera cerevisiae type strain 20462.</title>
        <authorList>
            <person name="Kutumbaka K."/>
            <person name="Pasmowitz J."/>
            <person name="Mategko J."/>
            <person name="Reyes D."/>
            <person name="Friedrich A."/>
            <person name="Han S."/>
            <person name="Martens-Habbena W."/>
            <person name="Neal-McKinney J."/>
            <person name="Janagama H.K."/>
            <person name="Nadala C."/>
            <person name="Samadpour M."/>
        </authorList>
    </citation>
    <scope>NUCLEOTIDE SEQUENCE [LARGE SCALE GENOMIC DNA]</scope>
    <source>
        <strain evidence="2 3">DSM 20462</strain>
    </source>
</reference>
<gene>
    <name evidence="2" type="ORF">AB840_04430</name>
</gene>
<dbReference type="AlphaFoldDB" id="A0A0J6WZ35"/>
<dbReference type="Proteomes" id="UP000036503">
    <property type="component" value="Unassembled WGS sequence"/>
</dbReference>
<evidence type="ECO:0008006" key="4">
    <source>
        <dbReference type="Google" id="ProtNLM"/>
    </source>
</evidence>
<dbReference type="RefSeq" id="WP_072061756.1">
    <property type="nucleotide sequence ID" value="NZ_FUXD01000004.1"/>
</dbReference>
<evidence type="ECO:0000313" key="3">
    <source>
        <dbReference type="Proteomes" id="UP000036503"/>
    </source>
</evidence>
<feature type="signal peptide" evidence="1">
    <location>
        <begin position="1"/>
        <end position="21"/>
    </location>
</feature>